<proteinExistence type="predicted"/>
<evidence type="ECO:0000313" key="2">
    <source>
        <dbReference type="EMBL" id="GGB09326.1"/>
    </source>
</evidence>
<reference evidence="2" key="2">
    <citation type="submission" date="2020-09" db="EMBL/GenBank/DDBJ databases">
        <authorList>
            <person name="Sun Q."/>
            <person name="Zhou Y."/>
        </authorList>
    </citation>
    <scope>NUCLEOTIDE SEQUENCE</scope>
    <source>
        <strain evidence="2">CGMCC 1.15082</strain>
    </source>
</reference>
<dbReference type="Proteomes" id="UP000646478">
    <property type="component" value="Unassembled WGS sequence"/>
</dbReference>
<dbReference type="Gene3D" id="2.40.50.90">
    <property type="match status" value="1"/>
</dbReference>
<name>A0A916SNR0_9HYPH</name>
<keyword evidence="3" id="KW-1185">Reference proteome</keyword>
<feature type="chain" id="PRO_5037655225" evidence="1">
    <location>
        <begin position="21"/>
        <end position="184"/>
    </location>
</feature>
<dbReference type="AlphaFoldDB" id="A0A916SNR0"/>
<dbReference type="EMBL" id="BMHH01000026">
    <property type="protein sequence ID" value="GGB09326.1"/>
    <property type="molecule type" value="Genomic_DNA"/>
</dbReference>
<dbReference type="InterPro" id="IPR035437">
    <property type="entry name" value="SNase_OB-fold_sf"/>
</dbReference>
<organism evidence="2 3">
    <name type="scientific">Brucella endophytica</name>
    <dbReference type="NCBI Taxonomy" id="1963359"/>
    <lineage>
        <taxon>Bacteria</taxon>
        <taxon>Pseudomonadati</taxon>
        <taxon>Pseudomonadota</taxon>
        <taxon>Alphaproteobacteria</taxon>
        <taxon>Hyphomicrobiales</taxon>
        <taxon>Brucellaceae</taxon>
        <taxon>Brucella/Ochrobactrum group</taxon>
        <taxon>Brucella</taxon>
    </lineage>
</organism>
<comment type="caution">
    <text evidence="2">The sequence shown here is derived from an EMBL/GenBank/DDBJ whole genome shotgun (WGS) entry which is preliminary data.</text>
</comment>
<reference evidence="2" key="1">
    <citation type="journal article" date="2014" name="Int. J. Syst. Evol. Microbiol.">
        <title>Complete genome sequence of Corynebacterium casei LMG S-19264T (=DSM 44701T), isolated from a smear-ripened cheese.</title>
        <authorList>
            <consortium name="US DOE Joint Genome Institute (JGI-PGF)"/>
            <person name="Walter F."/>
            <person name="Albersmeier A."/>
            <person name="Kalinowski J."/>
            <person name="Ruckert C."/>
        </authorList>
    </citation>
    <scope>NUCLEOTIDE SEQUENCE</scope>
    <source>
        <strain evidence="2">CGMCC 1.15082</strain>
    </source>
</reference>
<accession>A0A916SNR0</accession>
<protein>
    <submittedName>
        <fullName evidence="2">Succinoglycan biosynthesis protein exoi</fullName>
    </submittedName>
</protein>
<evidence type="ECO:0000256" key="1">
    <source>
        <dbReference type="SAM" id="SignalP"/>
    </source>
</evidence>
<evidence type="ECO:0000313" key="3">
    <source>
        <dbReference type="Proteomes" id="UP000646478"/>
    </source>
</evidence>
<gene>
    <name evidence="2" type="ORF">GCM10011491_41630</name>
</gene>
<keyword evidence="1" id="KW-0732">Signal</keyword>
<sequence>MKKLAFILAAVMLPCGAASAEDGQAANSNPIFPVPPNVTFLSGDTWNQGGTIVRLYGVQSCIRGTKVKVSAEKTTDCGEISMVYLAGLVKNTAPQCQGIAETTQPKQYLVVCKANVGGQQVDLGTALILSGFAFSAYNPDGTPTSMQYVVAEEQARNQKAGLWAFPDFPYPTAILMKAVKPREQ</sequence>
<feature type="signal peptide" evidence="1">
    <location>
        <begin position="1"/>
        <end position="20"/>
    </location>
</feature>
<dbReference type="SUPFAM" id="SSF50199">
    <property type="entry name" value="Staphylococcal nuclease"/>
    <property type="match status" value="1"/>
</dbReference>
<dbReference type="RefSeq" id="WP_188826117.1">
    <property type="nucleotide sequence ID" value="NZ_BMHH01000026.1"/>
</dbReference>